<feature type="compositionally biased region" description="Basic and acidic residues" evidence="9">
    <location>
        <begin position="403"/>
        <end position="413"/>
    </location>
</feature>
<reference evidence="11 13" key="2">
    <citation type="submission" date="2023-09" db="EMBL/GenBank/DDBJ databases">
        <title>Complete-Gapless Cercospora beticola genome.</title>
        <authorList>
            <person name="Wyatt N.A."/>
            <person name="Spanner R.E."/>
            <person name="Bolton M.D."/>
        </authorList>
    </citation>
    <scope>NUCLEOTIDE SEQUENCE [LARGE SCALE GENOMIC DNA]</scope>
    <source>
        <strain evidence="11">Cb09-40</strain>
    </source>
</reference>
<proteinExistence type="inferred from homology"/>
<dbReference type="GO" id="GO:0048255">
    <property type="term" value="P:mRNA stabilization"/>
    <property type="evidence" value="ECO:0007669"/>
    <property type="project" value="TreeGrafter"/>
</dbReference>
<gene>
    <name evidence="10" type="ORF">CB0940_07410</name>
    <name evidence="11" type="ORF">RHO25_007995</name>
</gene>
<comment type="similarity">
    <text evidence="3 8">Belongs to the ATP25 family.</text>
</comment>
<sequence>MALTTRSATTAACSSCRQWILRSFIASIGGTAAAPRHQRRTFAASTTRWREEHALNDINTGFSAAPRRRLNDNDPIQGSTPVRSKSREEVHEYEVTGEQLQEMQELEEAIAKEQAQAKAQRRAERAAKEDSEDVEGNAATEQTEHVPWYLQVQSPLPPTESSLSARQRIPDLPSHPPSLLEPLLQQVSVDLGMDDLTLLDLRELDPPPALGANLFMLIGTARSEKHLHVSADKLCRWLRSNHNLTPFADGLLGRQELKVKLRRRAKRARLMSAVGAKGTNDTELDEGIRTGWVCVNIGRIEGGELPKTEAEIEAESKIVGFGTRTTGCHVVVQLMTEEKRGELDLEKLWTGMLNRSRKAKEELFRKEEEEPTIAEEAQTTRNHEDTERKAVGDTVLFSPPHVGSRETHQEARI</sequence>
<evidence type="ECO:0000256" key="6">
    <source>
        <dbReference type="ARBA" id="ARBA00023128"/>
    </source>
</evidence>
<dbReference type="FunFam" id="3.30.460.10:FF:000044">
    <property type="entry name" value="ATPase synthesis protein 25, mitochondrial"/>
    <property type="match status" value="1"/>
</dbReference>
<keyword evidence="4 8" id="KW-0999">Mitochondrion inner membrane</keyword>
<feature type="region of interest" description="Disordered" evidence="9">
    <location>
        <begin position="362"/>
        <end position="413"/>
    </location>
</feature>
<evidence type="ECO:0000313" key="12">
    <source>
        <dbReference type="Proteomes" id="UP000230605"/>
    </source>
</evidence>
<evidence type="ECO:0000313" key="10">
    <source>
        <dbReference type="EMBL" id="PIA88704.1"/>
    </source>
</evidence>
<dbReference type="EMBL" id="CP134188">
    <property type="protein sequence ID" value="WPB03357.1"/>
    <property type="molecule type" value="Genomic_DNA"/>
</dbReference>
<evidence type="ECO:0000256" key="1">
    <source>
        <dbReference type="ARBA" id="ARBA00003470"/>
    </source>
</evidence>
<evidence type="ECO:0000256" key="2">
    <source>
        <dbReference type="ARBA" id="ARBA00004443"/>
    </source>
</evidence>
<accession>A0A2G5H841</accession>
<keyword evidence="13" id="KW-1185">Reference proteome</keyword>
<dbReference type="PANTHER" id="PTHR28087:SF1">
    <property type="entry name" value="ATPASE SYNTHESIS PROTEIN 25, MITOCHONDRIAL"/>
    <property type="match status" value="1"/>
</dbReference>
<evidence type="ECO:0000313" key="13">
    <source>
        <dbReference type="Proteomes" id="UP001302367"/>
    </source>
</evidence>
<dbReference type="InterPro" id="IPR040152">
    <property type="entry name" value="Atp25"/>
</dbReference>
<evidence type="ECO:0000256" key="4">
    <source>
        <dbReference type="ARBA" id="ARBA00022792"/>
    </source>
</evidence>
<dbReference type="OrthoDB" id="107372at2759"/>
<evidence type="ECO:0000256" key="7">
    <source>
        <dbReference type="ARBA" id="ARBA00023136"/>
    </source>
</evidence>
<feature type="compositionally biased region" description="Polar residues" evidence="9">
    <location>
        <begin position="151"/>
        <end position="165"/>
    </location>
</feature>
<evidence type="ECO:0000256" key="3">
    <source>
        <dbReference type="ARBA" id="ARBA00010787"/>
    </source>
</evidence>
<protein>
    <recommendedName>
        <fullName evidence="8">ATPase synthesis protein 25</fullName>
    </recommendedName>
</protein>
<comment type="subcellular location">
    <subcellularLocation>
        <location evidence="2 8">Mitochondrion inner membrane</location>
        <topology evidence="2 8">Peripheral membrane protein</topology>
        <orientation evidence="2 8">Matrix side</orientation>
    </subcellularLocation>
</comment>
<dbReference type="GO" id="GO:0005743">
    <property type="term" value="C:mitochondrial inner membrane"/>
    <property type="evidence" value="ECO:0007669"/>
    <property type="project" value="UniProtKB-SubCell"/>
</dbReference>
<name>A0A2G5H841_CERBT</name>
<keyword evidence="5 8" id="KW-0809">Transit peptide</keyword>
<keyword evidence="6 8" id="KW-0496">Mitochondrion</keyword>
<comment type="function">
    <text evidence="8">Mitochondrial mRNA stabilization factor.</text>
</comment>
<dbReference type="Proteomes" id="UP000230605">
    <property type="component" value="Chromosome 5"/>
</dbReference>
<dbReference type="Gene3D" id="3.30.460.10">
    <property type="entry name" value="Beta Polymerase, domain 2"/>
    <property type="match status" value="1"/>
</dbReference>
<feature type="region of interest" description="Disordered" evidence="9">
    <location>
        <begin position="111"/>
        <end position="176"/>
    </location>
</feature>
<evidence type="ECO:0000256" key="5">
    <source>
        <dbReference type="ARBA" id="ARBA00022946"/>
    </source>
</evidence>
<feature type="compositionally biased region" description="Polar residues" evidence="9">
    <location>
        <begin position="74"/>
        <end position="83"/>
    </location>
</feature>
<dbReference type="EMBL" id="LKMD01000108">
    <property type="protein sequence ID" value="PIA88704.1"/>
    <property type="molecule type" value="Genomic_DNA"/>
</dbReference>
<keyword evidence="7 8" id="KW-0472">Membrane</keyword>
<reference evidence="10 12" key="1">
    <citation type="submission" date="2015-10" db="EMBL/GenBank/DDBJ databases">
        <title>The cercosporin biosynthetic gene cluster was horizontally transferred to several fungal lineages and shown to be expanded in Cercospora beticola based on microsynteny with recipient genomes.</title>
        <authorList>
            <person name="De Jonge R."/>
            <person name="Ebert M.K."/>
            <person name="Suttle J.C."/>
            <person name="Jurick Ii W.M."/>
            <person name="Secor G.A."/>
            <person name="Thomma B.P."/>
            <person name="Van De Peer Y."/>
            <person name="Bolton M.D."/>
        </authorList>
    </citation>
    <scope>NUCLEOTIDE SEQUENCE [LARGE SCALE GENOMIC DNA]</scope>
    <source>
        <strain evidence="10 12">09-40</strain>
    </source>
</reference>
<dbReference type="InterPro" id="IPR043519">
    <property type="entry name" value="NT_sf"/>
</dbReference>
<evidence type="ECO:0000256" key="8">
    <source>
        <dbReference type="RuleBase" id="RU367062"/>
    </source>
</evidence>
<comment type="function">
    <text evidence="1">Probable mitochondrial mRNA stabilization factor.</text>
</comment>
<dbReference type="PANTHER" id="PTHR28087">
    <property type="entry name" value="ATPASE SYNTHESIS PROTEIN 25, MITOCHONDRIAL"/>
    <property type="match status" value="1"/>
</dbReference>
<feature type="region of interest" description="Disordered" evidence="9">
    <location>
        <begin position="64"/>
        <end position="89"/>
    </location>
</feature>
<dbReference type="AlphaFoldDB" id="A0A2G5H841"/>
<feature type="compositionally biased region" description="Basic and acidic residues" evidence="9">
    <location>
        <begin position="381"/>
        <end position="391"/>
    </location>
</feature>
<dbReference type="GO" id="GO:0140053">
    <property type="term" value="P:mitochondrial gene expression"/>
    <property type="evidence" value="ECO:0007669"/>
    <property type="project" value="UniProtKB-UniRule"/>
</dbReference>
<evidence type="ECO:0000256" key="9">
    <source>
        <dbReference type="SAM" id="MobiDB-lite"/>
    </source>
</evidence>
<evidence type="ECO:0000313" key="11">
    <source>
        <dbReference type="EMBL" id="WPB03357.1"/>
    </source>
</evidence>
<dbReference type="Proteomes" id="UP001302367">
    <property type="component" value="Chromosome 5"/>
</dbReference>
<organism evidence="10 12">
    <name type="scientific">Cercospora beticola</name>
    <name type="common">Sugarbeet leaf spot fungus</name>
    <dbReference type="NCBI Taxonomy" id="122368"/>
    <lineage>
        <taxon>Eukaryota</taxon>
        <taxon>Fungi</taxon>
        <taxon>Dikarya</taxon>
        <taxon>Ascomycota</taxon>
        <taxon>Pezizomycotina</taxon>
        <taxon>Dothideomycetes</taxon>
        <taxon>Dothideomycetidae</taxon>
        <taxon>Mycosphaerellales</taxon>
        <taxon>Mycosphaerellaceae</taxon>
        <taxon>Cercospora</taxon>
    </lineage>
</organism>